<protein>
    <submittedName>
        <fullName evidence="4">Gliomedin-like</fullName>
    </submittedName>
</protein>
<evidence type="ECO:0000256" key="1">
    <source>
        <dbReference type="SAM" id="MobiDB-lite"/>
    </source>
</evidence>
<accession>A0A6P8HQX8</accession>
<keyword evidence="3" id="KW-1185">Reference proteome</keyword>
<dbReference type="InParanoid" id="A0A6P8HQX8"/>
<keyword evidence="2" id="KW-0732">Signal</keyword>
<organism evidence="3 4">
    <name type="scientific">Actinia tenebrosa</name>
    <name type="common">Australian red waratah sea anemone</name>
    <dbReference type="NCBI Taxonomy" id="6105"/>
    <lineage>
        <taxon>Eukaryota</taxon>
        <taxon>Metazoa</taxon>
        <taxon>Cnidaria</taxon>
        <taxon>Anthozoa</taxon>
        <taxon>Hexacorallia</taxon>
        <taxon>Actiniaria</taxon>
        <taxon>Actiniidae</taxon>
        <taxon>Actinia</taxon>
    </lineage>
</organism>
<dbReference type="AlphaFoldDB" id="A0A6P8HQX8"/>
<feature type="non-terminal residue" evidence="4">
    <location>
        <position position="132"/>
    </location>
</feature>
<evidence type="ECO:0000313" key="4">
    <source>
        <dbReference type="RefSeq" id="XP_031555085.1"/>
    </source>
</evidence>
<dbReference type="RefSeq" id="XP_031555085.1">
    <property type="nucleotide sequence ID" value="XM_031699225.1"/>
</dbReference>
<dbReference type="OrthoDB" id="6161718at2759"/>
<sequence length="132" mass="14305">MSQVPQASCKAVLLVLAVLLVAGRAAETSEIQDEGQMEKRVRGQNQTDMMTLLKTLQARLEQLEAKRIVCLRGRDGRDGVPGLPGAHGVRGRPGRNGQLGPRGPRGYRGPGGVVYVRWGRTTCPWGATLVYK</sequence>
<proteinExistence type="predicted"/>
<reference evidence="4" key="1">
    <citation type="submission" date="2025-08" db="UniProtKB">
        <authorList>
            <consortium name="RefSeq"/>
        </authorList>
    </citation>
    <scope>IDENTIFICATION</scope>
    <source>
        <tissue evidence="4">Tentacle</tissue>
    </source>
</reference>
<feature type="region of interest" description="Disordered" evidence="1">
    <location>
        <begin position="80"/>
        <end position="106"/>
    </location>
</feature>
<dbReference type="InterPro" id="IPR008160">
    <property type="entry name" value="Collagen"/>
</dbReference>
<dbReference type="Pfam" id="PF01391">
    <property type="entry name" value="Collagen"/>
    <property type="match status" value="1"/>
</dbReference>
<evidence type="ECO:0000256" key="2">
    <source>
        <dbReference type="SAM" id="SignalP"/>
    </source>
</evidence>
<dbReference type="GeneID" id="116291992"/>
<dbReference type="KEGG" id="aten:116291992"/>
<gene>
    <name evidence="4" type="primary">LOC116291992</name>
</gene>
<name>A0A6P8HQX8_ACTTE</name>
<dbReference type="Proteomes" id="UP000515163">
    <property type="component" value="Unplaced"/>
</dbReference>
<feature type="signal peptide" evidence="2">
    <location>
        <begin position="1"/>
        <end position="25"/>
    </location>
</feature>
<feature type="chain" id="PRO_5028012050" evidence="2">
    <location>
        <begin position="26"/>
        <end position="132"/>
    </location>
</feature>
<evidence type="ECO:0000313" key="3">
    <source>
        <dbReference type="Proteomes" id="UP000515163"/>
    </source>
</evidence>